<reference evidence="2 3" key="2">
    <citation type="journal article" date="2017" name="Nature">
        <title>The Apostasia genome and the evolution of orchids.</title>
        <authorList>
            <person name="Zhang G.Q."/>
            <person name="Liu K.W."/>
            <person name="Li Z."/>
            <person name="Lohaus R."/>
            <person name="Hsiao Y.Y."/>
            <person name="Niu S.C."/>
            <person name="Wang J.Y."/>
            <person name="Lin Y.C."/>
            <person name="Xu Q."/>
            <person name="Chen L.J."/>
            <person name="Yoshida K."/>
            <person name="Fujiwara S."/>
            <person name="Wang Z.W."/>
            <person name="Zhang Y.Q."/>
            <person name="Mitsuda N."/>
            <person name="Wang M."/>
            <person name="Liu G.H."/>
            <person name="Pecoraro L."/>
            <person name="Huang H.X."/>
            <person name="Xiao X.J."/>
            <person name="Lin M."/>
            <person name="Wu X.Y."/>
            <person name="Wu W.L."/>
            <person name="Chen Y.Y."/>
            <person name="Chang S.B."/>
            <person name="Sakamoto S."/>
            <person name="Ohme-Takagi M."/>
            <person name="Yagi M."/>
            <person name="Zeng S.J."/>
            <person name="Shen C.Y."/>
            <person name="Yeh C.M."/>
            <person name="Luo Y.B."/>
            <person name="Tsai W.C."/>
            <person name="Van de Peer Y."/>
            <person name="Liu Z.J."/>
        </authorList>
    </citation>
    <scope>NUCLEOTIDE SEQUENCE [LARGE SCALE GENOMIC DNA]</scope>
    <source>
        <tissue evidence="2">The whole plant</tissue>
    </source>
</reference>
<sequence length="1183" mass="135503">MFFPTMAAWNIRGFNHPDKVLSCKRLIKSFSLQLVCILENRISSNSLLDPFFVSSHSLFTNEESCNNFTLSSSGRIWVKWDANKICFKPSTITNQLISGTVWVSNQPLMHLSAIYASNQSFERKELWDSLTQISSTIDLPWALIGDFNCCRYAFEESGGNATNQSALLDFNSMIFNNRLMDLSSVGLKYTWFNQRSSNPIHIKLDRVLVNESWLNSFTNSYYAIQNPSCSDHCPIILNSGMTIQRHHRFLFKNFWTKLDQYWYYILEAFSKNCEGNPISQFMKSLKFLKKEIKCQAWSSSTCVSRHLERLNELQLELMGKLQEEPNNVSICQSLKACSIELSRFNSMLSSWTIQRAKVNWIRYGEDDLKFLYAKIKKRRNAANSVVNFLANESADSNSDVASLIIHYFQGLYNPPAITNLNLSGFPVGSKLSVYDASCLTTLVLDEEVKHAVFSGKSNSAPGPDGYNFFFYKSAWHIIAPVVCRAVKSFFYKCYMPNGVKATALAIVPKFKNATDISDYRPIALCNVFYKIITKVLAERMKPLMCLIVKDNQAGFVKSRVSTDNILLASDLLSYAGKKRGCNFFCAKLDIKKAFDSVCREFLLERMLQKGFPSLFVNWIKACIMNVNFSILINGSLEGYFSSSAGLRQGCPLSPYLFCIVMDTLSNLLEQRGFKGISHENFSLSHLLYADDVLIFGEATIENCSNLASILRDFASSTGLNINYDKCSIMFPRNLRNANDICQSLSIHNIVNNITYLGIPLSFYRLKIADFLPLMDSVSKKMNGWKANLLSFAGRLQYIKFTIQNTIAYWIRGAIMPKTVYKFVKRSSSKFLFFGDSVAVKKLQMVAWDKICLPKDKGGLGIPSVNALQFAYKCSVIYRMYNVNSPLSNWLLSLYKSPWMPPPASASKLWKSICKTALDVKHYFNFRITQFAPISLKWDHWCQNHTLTELLGGSYQGPCPDITIQTLISGNQWVFPDNFPQPLRHLIGGISIHDTDVNCLLWKNCNTYKFNRFVEEFYSDFQTCYWHKFIWSKNNILKHSVFAWMALARGLKTADELFIRNIIVPTSCSLCHAYNESVTHLFFECDFTFSVLTAIIPGLKTFLYRPNIMQVFEWIKGKYRGNKRVKHFFYMTVCCVIYHVWKERNGRRFGDTSSCSITLSYSVRRNISDKIAGWKNSIYFLELL</sequence>
<dbReference type="InterPro" id="IPR043502">
    <property type="entry name" value="DNA/RNA_pol_sf"/>
</dbReference>
<accession>A0A2I0XFS5</accession>
<dbReference type="Gene3D" id="3.60.10.10">
    <property type="entry name" value="Endonuclease/exonuclease/phosphatase"/>
    <property type="match status" value="1"/>
</dbReference>
<organism evidence="2 3">
    <name type="scientific">Dendrobium catenatum</name>
    <dbReference type="NCBI Taxonomy" id="906689"/>
    <lineage>
        <taxon>Eukaryota</taxon>
        <taxon>Viridiplantae</taxon>
        <taxon>Streptophyta</taxon>
        <taxon>Embryophyta</taxon>
        <taxon>Tracheophyta</taxon>
        <taxon>Spermatophyta</taxon>
        <taxon>Magnoliopsida</taxon>
        <taxon>Liliopsida</taxon>
        <taxon>Asparagales</taxon>
        <taxon>Orchidaceae</taxon>
        <taxon>Epidendroideae</taxon>
        <taxon>Malaxideae</taxon>
        <taxon>Dendrobiinae</taxon>
        <taxon>Dendrobium</taxon>
    </lineage>
</organism>
<keyword evidence="3" id="KW-1185">Reference proteome</keyword>
<dbReference type="Pfam" id="PF03372">
    <property type="entry name" value="Exo_endo_phos"/>
    <property type="match status" value="1"/>
</dbReference>
<dbReference type="InterPro" id="IPR005135">
    <property type="entry name" value="Endo/exonuclease/phosphatase"/>
</dbReference>
<dbReference type="Pfam" id="PF13966">
    <property type="entry name" value="zf-RVT"/>
    <property type="match status" value="1"/>
</dbReference>
<dbReference type="EMBL" id="KZ501925">
    <property type="protein sequence ID" value="PKU86740.1"/>
    <property type="molecule type" value="Genomic_DNA"/>
</dbReference>
<dbReference type="PROSITE" id="PS50878">
    <property type="entry name" value="RT_POL"/>
    <property type="match status" value="1"/>
</dbReference>
<reference evidence="2 3" key="1">
    <citation type="journal article" date="2016" name="Sci. Rep.">
        <title>The Dendrobium catenatum Lindl. genome sequence provides insights into polysaccharide synthase, floral development and adaptive evolution.</title>
        <authorList>
            <person name="Zhang G.Q."/>
            <person name="Xu Q."/>
            <person name="Bian C."/>
            <person name="Tsai W.C."/>
            <person name="Yeh C.M."/>
            <person name="Liu K.W."/>
            <person name="Yoshida K."/>
            <person name="Zhang L.S."/>
            <person name="Chang S.B."/>
            <person name="Chen F."/>
            <person name="Shi Y."/>
            <person name="Su Y.Y."/>
            <person name="Zhang Y.Q."/>
            <person name="Chen L.J."/>
            <person name="Yin Y."/>
            <person name="Lin M."/>
            <person name="Huang H."/>
            <person name="Deng H."/>
            <person name="Wang Z.W."/>
            <person name="Zhu S.L."/>
            <person name="Zhao X."/>
            <person name="Deng C."/>
            <person name="Niu S.C."/>
            <person name="Huang J."/>
            <person name="Wang M."/>
            <person name="Liu G.H."/>
            <person name="Yang H.J."/>
            <person name="Xiao X.J."/>
            <person name="Hsiao Y.Y."/>
            <person name="Wu W.L."/>
            <person name="Chen Y.Y."/>
            <person name="Mitsuda N."/>
            <person name="Ohme-Takagi M."/>
            <person name="Luo Y.B."/>
            <person name="Van de Peer Y."/>
            <person name="Liu Z.J."/>
        </authorList>
    </citation>
    <scope>NUCLEOTIDE SEQUENCE [LARGE SCALE GENOMIC DNA]</scope>
    <source>
        <tissue evidence="2">The whole plant</tissue>
    </source>
</reference>
<dbReference type="SUPFAM" id="SSF56672">
    <property type="entry name" value="DNA/RNA polymerases"/>
    <property type="match status" value="1"/>
</dbReference>
<dbReference type="InterPro" id="IPR036691">
    <property type="entry name" value="Endo/exonu/phosph_ase_sf"/>
</dbReference>
<dbReference type="Pfam" id="PF00078">
    <property type="entry name" value="RVT_1"/>
    <property type="match status" value="1"/>
</dbReference>
<gene>
    <name evidence="2" type="ORF">MA16_Dca020787</name>
</gene>
<dbReference type="Gene3D" id="3.30.70.270">
    <property type="match status" value="1"/>
</dbReference>
<evidence type="ECO:0000259" key="1">
    <source>
        <dbReference type="PROSITE" id="PS50878"/>
    </source>
</evidence>
<dbReference type="PANTHER" id="PTHR33116">
    <property type="entry name" value="REVERSE TRANSCRIPTASE ZINC-BINDING DOMAIN-CONTAINING PROTEIN-RELATED-RELATED"/>
    <property type="match status" value="1"/>
</dbReference>
<evidence type="ECO:0000313" key="2">
    <source>
        <dbReference type="EMBL" id="PKU86740.1"/>
    </source>
</evidence>
<dbReference type="InterPro" id="IPR000477">
    <property type="entry name" value="RT_dom"/>
</dbReference>
<dbReference type="InterPro" id="IPR043128">
    <property type="entry name" value="Rev_trsase/Diguanyl_cyclase"/>
</dbReference>
<dbReference type="AlphaFoldDB" id="A0A2I0XFS5"/>
<dbReference type="SUPFAM" id="SSF56219">
    <property type="entry name" value="DNase I-like"/>
    <property type="match status" value="1"/>
</dbReference>
<dbReference type="CDD" id="cd01650">
    <property type="entry name" value="RT_nLTR_like"/>
    <property type="match status" value="1"/>
</dbReference>
<dbReference type="Proteomes" id="UP000233837">
    <property type="component" value="Unassembled WGS sequence"/>
</dbReference>
<evidence type="ECO:0000313" key="3">
    <source>
        <dbReference type="Proteomes" id="UP000233837"/>
    </source>
</evidence>
<name>A0A2I0XFS5_9ASPA</name>
<dbReference type="InterPro" id="IPR026960">
    <property type="entry name" value="RVT-Znf"/>
</dbReference>
<dbReference type="STRING" id="906689.A0A2I0XFS5"/>
<protein>
    <submittedName>
        <fullName evidence="2">Ribonuclease H protein</fullName>
    </submittedName>
</protein>
<dbReference type="PANTHER" id="PTHR33116:SF78">
    <property type="entry name" value="OS12G0587133 PROTEIN"/>
    <property type="match status" value="1"/>
</dbReference>
<proteinExistence type="predicted"/>
<feature type="domain" description="Reverse transcriptase" evidence="1">
    <location>
        <begin position="488"/>
        <end position="760"/>
    </location>
</feature>